<dbReference type="EMBL" id="MRZV01001140">
    <property type="protein sequence ID" value="PIK40289.1"/>
    <property type="molecule type" value="Genomic_DNA"/>
</dbReference>
<comment type="caution">
    <text evidence="1">The sequence shown here is derived from an EMBL/GenBank/DDBJ whole genome shotgun (WGS) entry which is preliminary data.</text>
</comment>
<dbReference type="AlphaFoldDB" id="A0A2G8JX48"/>
<evidence type="ECO:0000313" key="1">
    <source>
        <dbReference type="EMBL" id="PIK40289.1"/>
    </source>
</evidence>
<keyword evidence="2" id="KW-1185">Reference proteome</keyword>
<evidence type="ECO:0000313" key="2">
    <source>
        <dbReference type="Proteomes" id="UP000230750"/>
    </source>
</evidence>
<gene>
    <name evidence="1" type="ORF">BSL78_22867</name>
</gene>
<proteinExistence type="predicted"/>
<sequence length="293" mass="32057">MLLYLATFAGLSNGVFISGVTDARWNGIVAYFSVPRARIAAKLAEIQSSSSSCDAGGLTLPYPPVLQDLIGDEDHVVAVSFGRLEATSAHTEDLLDSYATEADTVQFFIPFLTGKDETAEPMYKLALNSFVSTDKPFFQPNVAIPTEQVESISLSDTGLVVRNGSDVLSISFTVPSSKIVVFLISSLKKKSRDTTENIRSLILLNLIRLCVVRAAQRIYTSVLSVNCLACVSFGITVNFKSVTSVRHFWTQFLISLKTSVSYQVMRGLQSSVSQTLVTSELWLNHHAFSCLFD</sequence>
<protein>
    <submittedName>
        <fullName evidence="1">Uncharacterized protein</fullName>
    </submittedName>
</protein>
<name>A0A2G8JX48_STIJA</name>
<organism evidence="1 2">
    <name type="scientific">Stichopus japonicus</name>
    <name type="common">Sea cucumber</name>
    <dbReference type="NCBI Taxonomy" id="307972"/>
    <lineage>
        <taxon>Eukaryota</taxon>
        <taxon>Metazoa</taxon>
        <taxon>Echinodermata</taxon>
        <taxon>Eleutherozoa</taxon>
        <taxon>Echinozoa</taxon>
        <taxon>Holothuroidea</taxon>
        <taxon>Aspidochirotacea</taxon>
        <taxon>Aspidochirotida</taxon>
        <taxon>Stichopodidae</taxon>
        <taxon>Apostichopus</taxon>
    </lineage>
</organism>
<reference evidence="1 2" key="1">
    <citation type="journal article" date="2017" name="PLoS Biol.">
        <title>The sea cucumber genome provides insights into morphological evolution and visceral regeneration.</title>
        <authorList>
            <person name="Zhang X."/>
            <person name="Sun L."/>
            <person name="Yuan J."/>
            <person name="Sun Y."/>
            <person name="Gao Y."/>
            <person name="Zhang L."/>
            <person name="Li S."/>
            <person name="Dai H."/>
            <person name="Hamel J.F."/>
            <person name="Liu C."/>
            <person name="Yu Y."/>
            <person name="Liu S."/>
            <person name="Lin W."/>
            <person name="Guo K."/>
            <person name="Jin S."/>
            <person name="Xu P."/>
            <person name="Storey K.B."/>
            <person name="Huan P."/>
            <person name="Zhang T."/>
            <person name="Zhou Y."/>
            <person name="Zhang J."/>
            <person name="Lin C."/>
            <person name="Li X."/>
            <person name="Xing L."/>
            <person name="Huo D."/>
            <person name="Sun M."/>
            <person name="Wang L."/>
            <person name="Mercier A."/>
            <person name="Li F."/>
            <person name="Yang H."/>
            <person name="Xiang J."/>
        </authorList>
    </citation>
    <scope>NUCLEOTIDE SEQUENCE [LARGE SCALE GENOMIC DNA]</scope>
    <source>
        <strain evidence="1">Shaxun</strain>
        <tissue evidence="1">Muscle</tissue>
    </source>
</reference>
<accession>A0A2G8JX48</accession>
<dbReference type="Proteomes" id="UP000230750">
    <property type="component" value="Unassembled WGS sequence"/>
</dbReference>